<feature type="domain" description="RNA polymerase sigma-70 region 2" evidence="5">
    <location>
        <begin position="21"/>
        <end position="87"/>
    </location>
</feature>
<dbReference type="AlphaFoldDB" id="A0A6I6F063"/>
<keyword evidence="2" id="KW-0805">Transcription regulation</keyword>
<dbReference type="NCBIfam" id="NF007216">
    <property type="entry name" value="PRK09638.1"/>
    <property type="match status" value="1"/>
</dbReference>
<proteinExistence type="inferred from homology"/>
<evidence type="ECO:0000259" key="5">
    <source>
        <dbReference type="Pfam" id="PF04542"/>
    </source>
</evidence>
<dbReference type="GO" id="GO:0006352">
    <property type="term" value="P:DNA-templated transcription initiation"/>
    <property type="evidence" value="ECO:0007669"/>
    <property type="project" value="InterPro"/>
</dbReference>
<dbReference type="CDD" id="cd06171">
    <property type="entry name" value="Sigma70_r4"/>
    <property type="match status" value="1"/>
</dbReference>
<dbReference type="Pfam" id="PF04542">
    <property type="entry name" value="Sigma70_r2"/>
    <property type="match status" value="1"/>
</dbReference>
<name>A0A6I6F063_9CLOT</name>
<reference evidence="7 8" key="1">
    <citation type="submission" date="2019-12" db="EMBL/GenBank/DDBJ databases">
        <title>Genome sequenceing of Clostridium bovifaecis.</title>
        <authorList>
            <person name="Yao Y."/>
        </authorList>
    </citation>
    <scope>NUCLEOTIDE SEQUENCE [LARGE SCALE GENOMIC DNA]</scope>
    <source>
        <strain evidence="7 8">BXX</strain>
    </source>
</reference>
<dbReference type="InterPro" id="IPR036388">
    <property type="entry name" value="WH-like_DNA-bd_sf"/>
</dbReference>
<organism evidence="7 8">
    <name type="scientific">Clostridium bovifaecis</name>
    <dbReference type="NCBI Taxonomy" id="2184719"/>
    <lineage>
        <taxon>Bacteria</taxon>
        <taxon>Bacillati</taxon>
        <taxon>Bacillota</taxon>
        <taxon>Clostridia</taxon>
        <taxon>Eubacteriales</taxon>
        <taxon>Clostridiaceae</taxon>
        <taxon>Clostridium</taxon>
    </lineage>
</organism>
<dbReference type="Gene3D" id="1.10.1740.10">
    <property type="match status" value="1"/>
</dbReference>
<keyword evidence="4" id="KW-0804">Transcription</keyword>
<dbReference type="PANTHER" id="PTHR43133">
    <property type="entry name" value="RNA POLYMERASE ECF-TYPE SIGMA FACTO"/>
    <property type="match status" value="1"/>
</dbReference>
<evidence type="ECO:0000256" key="1">
    <source>
        <dbReference type="ARBA" id="ARBA00010641"/>
    </source>
</evidence>
<dbReference type="InterPro" id="IPR013325">
    <property type="entry name" value="RNA_pol_sigma_r2"/>
</dbReference>
<dbReference type="EMBL" id="CP046522">
    <property type="protein sequence ID" value="QGU95891.1"/>
    <property type="molecule type" value="Genomic_DNA"/>
</dbReference>
<dbReference type="InterPro" id="IPR013324">
    <property type="entry name" value="RNA_pol_sigma_r3/r4-like"/>
</dbReference>
<gene>
    <name evidence="7" type="primary">sigY</name>
    <name evidence="7" type="ORF">GOM49_13020</name>
</gene>
<comment type="similarity">
    <text evidence="1">Belongs to the sigma-70 factor family. ECF subfamily.</text>
</comment>
<dbReference type="InterPro" id="IPR014284">
    <property type="entry name" value="RNA_pol_sigma-70_dom"/>
</dbReference>
<feature type="domain" description="RNA polymerase sigma factor 70 region 4 type 2" evidence="6">
    <location>
        <begin position="114"/>
        <end position="160"/>
    </location>
</feature>
<protein>
    <submittedName>
        <fullName evidence="7">RNA polymerase sigma factor SigY</fullName>
    </submittedName>
</protein>
<dbReference type="InterPro" id="IPR039425">
    <property type="entry name" value="RNA_pol_sigma-70-like"/>
</dbReference>
<keyword evidence="8" id="KW-1185">Reference proteome</keyword>
<dbReference type="GO" id="GO:0016987">
    <property type="term" value="F:sigma factor activity"/>
    <property type="evidence" value="ECO:0007669"/>
    <property type="project" value="UniProtKB-KW"/>
</dbReference>
<accession>A0A6I6F063</accession>
<dbReference type="Gene3D" id="1.10.10.10">
    <property type="entry name" value="Winged helix-like DNA-binding domain superfamily/Winged helix DNA-binding domain"/>
    <property type="match status" value="1"/>
</dbReference>
<dbReference type="Proteomes" id="UP000422764">
    <property type="component" value="Chromosome"/>
</dbReference>
<dbReference type="SUPFAM" id="SSF88946">
    <property type="entry name" value="Sigma2 domain of RNA polymerase sigma factors"/>
    <property type="match status" value="1"/>
</dbReference>
<dbReference type="InterPro" id="IPR007627">
    <property type="entry name" value="RNA_pol_sigma70_r2"/>
</dbReference>
<dbReference type="SUPFAM" id="SSF88659">
    <property type="entry name" value="Sigma3 and sigma4 domains of RNA polymerase sigma factors"/>
    <property type="match status" value="1"/>
</dbReference>
<evidence type="ECO:0000313" key="7">
    <source>
        <dbReference type="EMBL" id="QGU95891.1"/>
    </source>
</evidence>
<evidence type="ECO:0000259" key="6">
    <source>
        <dbReference type="Pfam" id="PF08281"/>
    </source>
</evidence>
<dbReference type="Pfam" id="PF08281">
    <property type="entry name" value="Sigma70_r4_2"/>
    <property type="match status" value="1"/>
</dbReference>
<evidence type="ECO:0000256" key="2">
    <source>
        <dbReference type="ARBA" id="ARBA00023015"/>
    </source>
</evidence>
<keyword evidence="3" id="KW-0731">Sigma factor</keyword>
<dbReference type="InterPro" id="IPR013249">
    <property type="entry name" value="RNA_pol_sigma70_r4_t2"/>
</dbReference>
<sequence length="176" mass="20415">MEELNLIEKAKQGNKGALNTLFVENYPILKGYIIKMTGNPDLSQDIVQETLLKAAMNIKKFNPKAKFSTWLITIGTNVYRDMLRKNKQVIPIDDAMIAEGNSVEDEVISKIEYKEILNILQKMSYEKRSVFILKHYYSYKYEEIAEILGCPIGTVRSRLHNCIRDIIRELERRGII</sequence>
<dbReference type="NCBIfam" id="TIGR02937">
    <property type="entry name" value="sigma70-ECF"/>
    <property type="match status" value="1"/>
</dbReference>
<dbReference type="GO" id="GO:0003677">
    <property type="term" value="F:DNA binding"/>
    <property type="evidence" value="ECO:0007669"/>
    <property type="project" value="InterPro"/>
</dbReference>
<dbReference type="PANTHER" id="PTHR43133:SF60">
    <property type="entry name" value="RNA POLYMERASE SIGMA FACTOR SIGV"/>
    <property type="match status" value="1"/>
</dbReference>
<evidence type="ECO:0000256" key="3">
    <source>
        <dbReference type="ARBA" id="ARBA00023082"/>
    </source>
</evidence>
<evidence type="ECO:0000313" key="8">
    <source>
        <dbReference type="Proteomes" id="UP000422764"/>
    </source>
</evidence>
<evidence type="ECO:0000256" key="4">
    <source>
        <dbReference type="ARBA" id="ARBA00023163"/>
    </source>
</evidence>